<organism evidence="6 7">
    <name type="scientific">Carlito syrichta</name>
    <name type="common">Philippine tarsier</name>
    <name type="synonym">Tarsius syrichta</name>
    <dbReference type="NCBI Taxonomy" id="1868482"/>
    <lineage>
        <taxon>Eukaryota</taxon>
        <taxon>Metazoa</taxon>
        <taxon>Chordata</taxon>
        <taxon>Craniata</taxon>
        <taxon>Vertebrata</taxon>
        <taxon>Euteleostomi</taxon>
        <taxon>Mammalia</taxon>
        <taxon>Eutheria</taxon>
        <taxon>Euarchontoglires</taxon>
        <taxon>Primates</taxon>
        <taxon>Haplorrhini</taxon>
        <taxon>Tarsiiformes</taxon>
        <taxon>Tarsiidae</taxon>
        <taxon>Carlito</taxon>
    </lineage>
</organism>
<evidence type="ECO:0000313" key="6">
    <source>
        <dbReference type="Proteomes" id="UP000189704"/>
    </source>
</evidence>
<feature type="repeat" description="FG-GAP" evidence="5">
    <location>
        <begin position="24"/>
        <end position="92"/>
    </location>
</feature>
<dbReference type="InterPro" id="IPR028994">
    <property type="entry name" value="Integrin_alpha_N"/>
</dbReference>
<dbReference type="InterPro" id="IPR013519">
    <property type="entry name" value="Int_alpha_beta-p"/>
</dbReference>
<evidence type="ECO:0000256" key="2">
    <source>
        <dbReference type="ARBA" id="ARBA00022737"/>
    </source>
</evidence>
<dbReference type="Gene3D" id="2.130.10.130">
    <property type="entry name" value="Integrin alpha, N-terminal"/>
    <property type="match status" value="1"/>
</dbReference>
<keyword evidence="2" id="KW-0677">Repeat</keyword>
<dbReference type="GO" id="GO:0031012">
    <property type="term" value="C:extracellular matrix"/>
    <property type="evidence" value="ECO:0007669"/>
    <property type="project" value="TreeGrafter"/>
</dbReference>
<reference evidence="7" key="1">
    <citation type="submission" date="2025-08" db="UniProtKB">
        <authorList>
            <consortium name="RefSeq"/>
        </authorList>
    </citation>
    <scope>IDENTIFICATION</scope>
</reference>
<dbReference type="Pfam" id="PF01839">
    <property type="entry name" value="FG-GAP"/>
    <property type="match status" value="1"/>
</dbReference>
<keyword evidence="4" id="KW-0325">Glycoprotein</keyword>
<dbReference type="KEGG" id="csyr:103256838"/>
<evidence type="ECO:0000256" key="1">
    <source>
        <dbReference type="ARBA" id="ARBA00022729"/>
    </source>
</evidence>
<protein>
    <submittedName>
        <fullName evidence="7">Phosphatidylinositol-glycan-specific phospholipase D-like</fullName>
    </submittedName>
</protein>
<dbReference type="OrthoDB" id="5317514at2759"/>
<dbReference type="InterPro" id="IPR001028">
    <property type="entry name" value="Gprt_PLipase_D"/>
</dbReference>
<dbReference type="PANTHER" id="PTHR23221">
    <property type="entry name" value="GLYCOSYLPHOSPHATIDYLINOSITOL PHOSPHOLIPASE D"/>
    <property type="match status" value="1"/>
</dbReference>
<accession>A0A1U7TIJ1</accession>
<evidence type="ECO:0000256" key="4">
    <source>
        <dbReference type="ARBA" id="ARBA00023180"/>
    </source>
</evidence>
<proteinExistence type="predicted"/>
<keyword evidence="1" id="KW-0732">Signal</keyword>
<dbReference type="AlphaFoldDB" id="A0A1U7TIJ1"/>
<dbReference type="SMART" id="SM00191">
    <property type="entry name" value="Int_alpha"/>
    <property type="match status" value="1"/>
</dbReference>
<evidence type="ECO:0000256" key="5">
    <source>
        <dbReference type="PROSITE-ProRule" id="PRU00803"/>
    </source>
</evidence>
<dbReference type="InterPro" id="IPR013517">
    <property type="entry name" value="FG-GAP"/>
</dbReference>
<feature type="non-terminal residue" evidence="7">
    <location>
        <position position="108"/>
    </location>
</feature>
<keyword evidence="3" id="KW-0378">Hydrolase</keyword>
<dbReference type="PANTHER" id="PTHR23221:SF7">
    <property type="entry name" value="PHOSPHATIDYLINOSITOL-GLYCAN-SPECIFIC PHOSPHOLIPASE D"/>
    <property type="match status" value="1"/>
</dbReference>
<evidence type="ECO:0000256" key="3">
    <source>
        <dbReference type="ARBA" id="ARBA00022801"/>
    </source>
</evidence>
<sequence>MAFLTMTLHQGGTTRMYALTSDAQPPLLSTFSGDRRFSRFGGVLHLSDLDNDGLDEIIMAAPLRIADVTSGLIGGEDGRVYVYNGRHTTLGDMTGKCKSWITPCPEEK</sequence>
<dbReference type="Proteomes" id="UP000189704">
    <property type="component" value="Unplaced"/>
</dbReference>
<name>A0A1U7TIJ1_CARSF</name>
<dbReference type="PRINTS" id="PR00718">
    <property type="entry name" value="PHPHLIPASED"/>
</dbReference>
<dbReference type="GeneID" id="103256838"/>
<dbReference type="GO" id="GO:0005615">
    <property type="term" value="C:extracellular space"/>
    <property type="evidence" value="ECO:0007669"/>
    <property type="project" value="TreeGrafter"/>
</dbReference>
<keyword evidence="6" id="KW-1185">Reference proteome</keyword>
<gene>
    <name evidence="7" type="primary">LOC103256838</name>
</gene>
<evidence type="ECO:0000313" key="7">
    <source>
        <dbReference type="RefSeq" id="XP_008052792.1"/>
    </source>
</evidence>
<dbReference type="GO" id="GO:0004621">
    <property type="term" value="F:glycosylphosphatidylinositol phospholipase D activity"/>
    <property type="evidence" value="ECO:0007669"/>
    <property type="project" value="InterPro"/>
</dbReference>
<dbReference type="RefSeq" id="XP_008052792.1">
    <property type="nucleotide sequence ID" value="XM_008054601.1"/>
</dbReference>
<dbReference type="SUPFAM" id="SSF69318">
    <property type="entry name" value="Integrin alpha N-terminal domain"/>
    <property type="match status" value="1"/>
</dbReference>
<dbReference type="PROSITE" id="PS51470">
    <property type="entry name" value="FG_GAP"/>
    <property type="match status" value="1"/>
</dbReference>